<dbReference type="InterPro" id="IPR052201">
    <property type="entry name" value="LRR-containing_regulator"/>
</dbReference>
<dbReference type="Proteomes" id="UP000033661">
    <property type="component" value="Unassembled WGS sequence"/>
</dbReference>
<sequence length="612" mass="69491">MLNNEKGDMIIFNFKDKFSYSHLLEVLKENNPNIVGLDIRGNFTPKQFIELFETLKENNTVKKLILRGKAYKCDLDNKDIYSGLSSLLQNNKTIEELTLYHTDIQDNGIKSIASALEENNSLKYLKICGHYLKATGEIALLKMLAKNTSLETFAIDYISETAKLALFAQPKYFALKNLDITNNDSGLTFFVDISNYENLVNTSFIKKINPNPIAFAIEQKELQINKLAVLLENENFSQAFIKATTDFYYNNFLVKEKELAAKYASLDKQKSNYENATHEVLKEYNNLQLSNNKFFTVVEKAISAGEIEAKQTKAEIFVPKPKIEERELVVEEKEPAIEEEIKLEKAVVKKLDIDNGLKPAEYITEWTNKIVEMDYDTVILSIGSGKVLNQQIPPFSNGLGQVAILNIDTFFSNDEIENVSNSNKISVNYLSAQIENIERYNIRARTEEQKELLIGQEKLADSIYRLIDGGKKVILLSHISPLAPRIHFEKVLKNKDIMNGYGDKFLFINSYFDDMPTILCRKGSINSIMSPNMKAKSVMNKYIYTGKAYPKGEELEDVVVYDRITSCYDICKISFSAGNKKIAMPEGMVYSGLSEVTAEDVIHLMGHESIVI</sequence>
<proteinExistence type="predicted"/>
<accession>A0A0F3QDG1</accession>
<dbReference type="PANTHER" id="PTHR24111">
    <property type="entry name" value="LEUCINE-RICH REPEAT-CONTAINING PROTEIN 34"/>
    <property type="match status" value="1"/>
</dbReference>
<dbReference type="PANTHER" id="PTHR24111:SF0">
    <property type="entry name" value="LEUCINE-RICH REPEAT-CONTAINING PROTEIN"/>
    <property type="match status" value="1"/>
</dbReference>
<protein>
    <submittedName>
        <fullName evidence="2">Uncharacterized protein</fullName>
    </submittedName>
</protein>
<keyword evidence="3" id="KW-1185">Reference proteome</keyword>
<organism evidence="2 3">
    <name type="scientific">Rickettsia bellii str. RML An4</name>
    <dbReference type="NCBI Taxonomy" id="1359193"/>
    <lineage>
        <taxon>Bacteria</taxon>
        <taxon>Pseudomonadati</taxon>
        <taxon>Pseudomonadota</taxon>
        <taxon>Alphaproteobacteria</taxon>
        <taxon>Rickettsiales</taxon>
        <taxon>Rickettsiaceae</taxon>
        <taxon>Rickettsieae</taxon>
        <taxon>Rickettsia</taxon>
        <taxon>belli group</taxon>
    </lineage>
</organism>
<evidence type="ECO:0000313" key="2">
    <source>
        <dbReference type="EMBL" id="KJV89484.1"/>
    </source>
</evidence>
<keyword evidence="1" id="KW-0677">Repeat</keyword>
<dbReference type="AlphaFoldDB" id="A0A0F3QDG1"/>
<dbReference type="InterPro" id="IPR032675">
    <property type="entry name" value="LRR_dom_sf"/>
</dbReference>
<gene>
    <name evidence="2" type="ORF">RBEAN4_0462</name>
</gene>
<dbReference type="Gene3D" id="3.80.10.10">
    <property type="entry name" value="Ribonuclease Inhibitor"/>
    <property type="match status" value="1"/>
</dbReference>
<dbReference type="PATRIC" id="fig|1359193.3.peg.445"/>
<evidence type="ECO:0000256" key="1">
    <source>
        <dbReference type="ARBA" id="ARBA00022737"/>
    </source>
</evidence>
<evidence type="ECO:0000313" key="3">
    <source>
        <dbReference type="Proteomes" id="UP000033661"/>
    </source>
</evidence>
<dbReference type="SUPFAM" id="SSF52047">
    <property type="entry name" value="RNI-like"/>
    <property type="match status" value="1"/>
</dbReference>
<dbReference type="EMBL" id="LAOI01000001">
    <property type="protein sequence ID" value="KJV89484.1"/>
    <property type="molecule type" value="Genomic_DNA"/>
</dbReference>
<name>A0A0F3QDG1_RICBE</name>
<reference evidence="2 3" key="1">
    <citation type="submission" date="2015-02" db="EMBL/GenBank/DDBJ databases">
        <title>Genome Sequencing of Rickettsiales.</title>
        <authorList>
            <person name="Daugherty S.C."/>
            <person name="Su Q."/>
            <person name="Abolude K."/>
            <person name="Beier-Sexton M."/>
            <person name="Carlyon J.A."/>
            <person name="Carter R."/>
            <person name="Day N.P."/>
            <person name="Dumler S.J."/>
            <person name="Dyachenko V."/>
            <person name="Godinez A."/>
            <person name="Kurtti T.J."/>
            <person name="Lichay M."/>
            <person name="Mullins K.E."/>
            <person name="Ott S."/>
            <person name="Pappas-Brown V."/>
            <person name="Paris D.H."/>
            <person name="Patel P."/>
            <person name="Richards A.L."/>
            <person name="Sadzewicz L."/>
            <person name="Sears K."/>
            <person name="Seidman D."/>
            <person name="Sengamalay N."/>
            <person name="Stenos J."/>
            <person name="Tallon L.J."/>
            <person name="Vincent G."/>
            <person name="Fraser C.M."/>
            <person name="Munderloh U."/>
            <person name="Dunning-Hotopp J.C."/>
        </authorList>
    </citation>
    <scope>NUCLEOTIDE SEQUENCE [LARGE SCALE GENOMIC DNA]</scope>
    <source>
        <strain evidence="2 3">RML An4</strain>
    </source>
</reference>
<comment type="caution">
    <text evidence="2">The sequence shown here is derived from an EMBL/GenBank/DDBJ whole genome shotgun (WGS) entry which is preliminary data.</text>
</comment>